<protein>
    <submittedName>
        <fullName evidence="1">Uncharacterized protein</fullName>
    </submittedName>
</protein>
<gene>
    <name evidence="1" type="ORF">R6Y96_09225</name>
</gene>
<proteinExistence type="predicted"/>
<dbReference type="GeneID" id="85733336"/>
<reference evidence="1 2" key="1">
    <citation type="submission" date="2023-10" db="EMBL/GenBank/DDBJ databases">
        <title>The complete genome sequence of Methanoculleus receptaculi DSM 18860.</title>
        <authorList>
            <person name="Lai S.-J."/>
            <person name="You Y.-T."/>
            <person name="Chen S.-C."/>
        </authorList>
    </citation>
    <scope>NUCLEOTIDE SEQUENCE [LARGE SCALE GENOMIC DNA]</scope>
    <source>
        <strain evidence="1 2">DSM 18860</strain>
    </source>
</reference>
<dbReference type="KEGG" id="mrc:R6Y96_09225"/>
<dbReference type="RefSeq" id="WP_318621080.1">
    <property type="nucleotide sequence ID" value="NZ_CP137642.1"/>
</dbReference>
<dbReference type="Proteomes" id="UP001305652">
    <property type="component" value="Chromosome"/>
</dbReference>
<name>A0AAX4FUA9_9EURY</name>
<accession>A0AAX4FUA9</accession>
<dbReference type="EMBL" id="CP137642">
    <property type="protein sequence ID" value="WOX57462.1"/>
    <property type="molecule type" value="Genomic_DNA"/>
</dbReference>
<organism evidence="1 2">
    <name type="scientific">Methanoculleus receptaculi</name>
    <dbReference type="NCBI Taxonomy" id="394967"/>
    <lineage>
        <taxon>Archaea</taxon>
        <taxon>Methanobacteriati</taxon>
        <taxon>Methanobacteriota</taxon>
        <taxon>Stenosarchaea group</taxon>
        <taxon>Methanomicrobia</taxon>
        <taxon>Methanomicrobiales</taxon>
        <taxon>Methanomicrobiaceae</taxon>
        <taxon>Methanoculleus</taxon>
    </lineage>
</organism>
<evidence type="ECO:0000313" key="2">
    <source>
        <dbReference type="Proteomes" id="UP001305652"/>
    </source>
</evidence>
<keyword evidence="2" id="KW-1185">Reference proteome</keyword>
<evidence type="ECO:0000313" key="1">
    <source>
        <dbReference type="EMBL" id="WOX57462.1"/>
    </source>
</evidence>
<dbReference type="AlphaFoldDB" id="A0AAX4FUA9"/>
<sequence>MKQSRQRYHIKVLVPKRVEGDAGTAAFGVSPGVAGLIAGEAQGNWIVYRVTDDAAAWTV</sequence>